<dbReference type="GO" id="GO:0022904">
    <property type="term" value="P:respiratory electron transport chain"/>
    <property type="evidence" value="ECO:0007669"/>
    <property type="project" value="InterPro"/>
</dbReference>
<feature type="domain" description="Cytochrome b561 bacterial/Ni-hydrogenase" evidence="7">
    <location>
        <begin position="19"/>
        <end position="180"/>
    </location>
</feature>
<keyword evidence="3 6" id="KW-0812">Transmembrane</keyword>
<dbReference type="AlphaFoldDB" id="A0A1I3I612"/>
<dbReference type="GO" id="GO:0020037">
    <property type="term" value="F:heme binding"/>
    <property type="evidence" value="ECO:0007669"/>
    <property type="project" value="TreeGrafter"/>
</dbReference>
<evidence type="ECO:0000259" key="7">
    <source>
        <dbReference type="Pfam" id="PF01292"/>
    </source>
</evidence>
<evidence type="ECO:0000256" key="1">
    <source>
        <dbReference type="ARBA" id="ARBA00004651"/>
    </source>
</evidence>
<dbReference type="EMBL" id="FORA01000001">
    <property type="protein sequence ID" value="SFI43425.1"/>
    <property type="molecule type" value="Genomic_DNA"/>
</dbReference>
<gene>
    <name evidence="8" type="ORF">SAMN04488095_0831</name>
</gene>
<evidence type="ECO:0000256" key="4">
    <source>
        <dbReference type="ARBA" id="ARBA00022989"/>
    </source>
</evidence>
<dbReference type="InterPro" id="IPR051542">
    <property type="entry name" value="Hydrogenase_cytochrome"/>
</dbReference>
<dbReference type="InterPro" id="IPR016174">
    <property type="entry name" value="Di-haem_cyt_TM"/>
</dbReference>
<dbReference type="SUPFAM" id="SSF81342">
    <property type="entry name" value="Transmembrane di-heme cytochromes"/>
    <property type="match status" value="1"/>
</dbReference>
<evidence type="ECO:0000313" key="8">
    <source>
        <dbReference type="EMBL" id="SFI43425.1"/>
    </source>
</evidence>
<evidence type="ECO:0000256" key="3">
    <source>
        <dbReference type="ARBA" id="ARBA00022692"/>
    </source>
</evidence>
<dbReference type="PANTHER" id="PTHR30485">
    <property type="entry name" value="NI/FE-HYDROGENASE 1 B-TYPE CYTOCHROME SUBUNIT"/>
    <property type="match status" value="1"/>
</dbReference>
<dbReference type="Pfam" id="PF01292">
    <property type="entry name" value="Ni_hydr_CYTB"/>
    <property type="match status" value="1"/>
</dbReference>
<keyword evidence="2" id="KW-1003">Cell membrane</keyword>
<evidence type="ECO:0000313" key="9">
    <source>
        <dbReference type="Proteomes" id="UP000199110"/>
    </source>
</evidence>
<evidence type="ECO:0000256" key="5">
    <source>
        <dbReference type="ARBA" id="ARBA00023136"/>
    </source>
</evidence>
<dbReference type="STRING" id="390807.SAMN04488095_0831"/>
<organism evidence="8 9">
    <name type="scientific">Jannaschia pohangensis</name>
    <dbReference type="NCBI Taxonomy" id="390807"/>
    <lineage>
        <taxon>Bacteria</taxon>
        <taxon>Pseudomonadati</taxon>
        <taxon>Pseudomonadota</taxon>
        <taxon>Alphaproteobacteria</taxon>
        <taxon>Rhodobacterales</taxon>
        <taxon>Roseobacteraceae</taxon>
        <taxon>Jannaschia</taxon>
    </lineage>
</organism>
<comment type="subcellular location">
    <subcellularLocation>
        <location evidence="1">Cell membrane</location>
        <topology evidence="1">Multi-pass membrane protein</topology>
    </subcellularLocation>
</comment>
<name>A0A1I3I612_9RHOB</name>
<proteinExistence type="predicted"/>
<keyword evidence="5 6" id="KW-0472">Membrane</keyword>
<keyword evidence="4 6" id="KW-1133">Transmembrane helix</keyword>
<accession>A0A1I3I612</accession>
<dbReference type="InterPro" id="IPR011577">
    <property type="entry name" value="Cyt_b561_bac/Ni-Hgenase"/>
</dbReference>
<feature type="transmembrane region" description="Helical" evidence="6">
    <location>
        <begin position="110"/>
        <end position="130"/>
    </location>
</feature>
<dbReference type="Proteomes" id="UP000199110">
    <property type="component" value="Unassembled WGS sequence"/>
</dbReference>
<dbReference type="GO" id="GO:0009055">
    <property type="term" value="F:electron transfer activity"/>
    <property type="evidence" value="ECO:0007669"/>
    <property type="project" value="InterPro"/>
</dbReference>
<reference evidence="8 9" key="1">
    <citation type="submission" date="2016-10" db="EMBL/GenBank/DDBJ databases">
        <authorList>
            <person name="de Groot N.N."/>
        </authorList>
    </citation>
    <scope>NUCLEOTIDE SEQUENCE [LARGE SCALE GENOMIC DNA]</scope>
    <source>
        <strain evidence="8 9">DSM 19073</strain>
    </source>
</reference>
<dbReference type="PANTHER" id="PTHR30485:SF2">
    <property type="entry name" value="BLL0597 PROTEIN"/>
    <property type="match status" value="1"/>
</dbReference>
<keyword evidence="9" id="KW-1185">Reference proteome</keyword>
<dbReference type="GO" id="GO:0005886">
    <property type="term" value="C:plasma membrane"/>
    <property type="evidence" value="ECO:0007669"/>
    <property type="project" value="UniProtKB-SubCell"/>
</dbReference>
<feature type="transmembrane region" description="Helical" evidence="6">
    <location>
        <begin position="51"/>
        <end position="69"/>
    </location>
</feature>
<dbReference type="RefSeq" id="WP_092777378.1">
    <property type="nucleotide sequence ID" value="NZ_FORA01000001.1"/>
</dbReference>
<dbReference type="OrthoDB" id="196472at2"/>
<evidence type="ECO:0000256" key="6">
    <source>
        <dbReference type="SAM" id="Phobius"/>
    </source>
</evidence>
<dbReference type="Gene3D" id="1.20.950.20">
    <property type="entry name" value="Transmembrane di-heme cytochromes, Chain C"/>
    <property type="match status" value="1"/>
</dbReference>
<evidence type="ECO:0000256" key="2">
    <source>
        <dbReference type="ARBA" id="ARBA00022475"/>
    </source>
</evidence>
<protein>
    <submittedName>
        <fullName evidence="8">Cytochrome b</fullName>
    </submittedName>
</protein>
<sequence length="191" mass="21047">MSILSDQHSGRSGARDIPVWDPLVRLIHWSLLATIVVNGALTDVEGDLHEWVGYVALGLVAIRLVWAVVGPRPARFTAFPPNPMRAIRHLRAMRAGDDTVHLSHNPLGALMVYNIWATVLAIGVTGYMMTTLRFFGIDWVETAHELAFDWLMISVALHVAGVALDSWRSGVNLVRAMVSGSKRIPHGKNVE</sequence>